<proteinExistence type="predicted"/>
<gene>
    <name evidence="1" type="ORF">JMJ55_20365</name>
</gene>
<dbReference type="SUPFAM" id="SSF56784">
    <property type="entry name" value="HAD-like"/>
    <property type="match status" value="1"/>
</dbReference>
<keyword evidence="2" id="KW-1185">Reference proteome</keyword>
<dbReference type="Proteomes" id="UP000606490">
    <property type="component" value="Unassembled WGS sequence"/>
</dbReference>
<protein>
    <submittedName>
        <fullName evidence="1">HAD family hydrolase</fullName>
    </submittedName>
</protein>
<dbReference type="InterPro" id="IPR050155">
    <property type="entry name" value="HAD-like_hydrolase_sf"/>
</dbReference>
<dbReference type="PANTHER" id="PTHR43434:SF16">
    <property type="entry name" value="BLL8046 PROTEIN"/>
    <property type="match status" value="1"/>
</dbReference>
<dbReference type="EMBL" id="JAEUXJ010000010">
    <property type="protein sequence ID" value="MBL6457694.1"/>
    <property type="molecule type" value="Genomic_DNA"/>
</dbReference>
<comment type="caution">
    <text evidence="1">The sequence shown here is derived from an EMBL/GenBank/DDBJ whole genome shotgun (WGS) entry which is preliminary data.</text>
</comment>
<dbReference type="NCBIfam" id="TIGR01549">
    <property type="entry name" value="HAD-SF-IA-v1"/>
    <property type="match status" value="1"/>
</dbReference>
<dbReference type="SFLD" id="SFLDG01135">
    <property type="entry name" value="C1.5.6:_HAD__Beta-PGM__Phospha"/>
    <property type="match status" value="1"/>
</dbReference>
<sequence length="265" mass="28994">MLALGSSLVPPLTRCQGARPGWQAEPPRLRRVATPSSQGVHVAKAVIFDVDGTLIDSVDQHAASWAVTLRRYGCSVSHDEVRRQIGKGGDQLMPVFLPPETVERQGEEIEAFRKDLFMRDYLPKVRGFPAVPELFRRLRDAGQRIVLASSAKGDELEHYKRIAGITDLVDAETSSDDAERSKPFPDIFLAAMQRLAPLRVEDVVVVGDTPYDAEAAVKAGLRPVGVLCGGFPPADLRKAGCIALYRDPAELLARYEESPLAATRP</sequence>
<organism evidence="1 2">
    <name type="scientific">Belnapia mucosa</name>
    <dbReference type="NCBI Taxonomy" id="2804532"/>
    <lineage>
        <taxon>Bacteria</taxon>
        <taxon>Pseudomonadati</taxon>
        <taxon>Pseudomonadota</taxon>
        <taxon>Alphaproteobacteria</taxon>
        <taxon>Acetobacterales</taxon>
        <taxon>Roseomonadaceae</taxon>
        <taxon>Belnapia</taxon>
    </lineage>
</organism>
<dbReference type="Pfam" id="PF13419">
    <property type="entry name" value="HAD_2"/>
    <property type="match status" value="1"/>
</dbReference>
<dbReference type="SFLD" id="SFLDS00003">
    <property type="entry name" value="Haloacid_Dehalogenase"/>
    <property type="match status" value="1"/>
</dbReference>
<dbReference type="InterPro" id="IPR023214">
    <property type="entry name" value="HAD_sf"/>
</dbReference>
<dbReference type="Gene3D" id="3.40.50.1000">
    <property type="entry name" value="HAD superfamily/HAD-like"/>
    <property type="match status" value="1"/>
</dbReference>
<evidence type="ECO:0000313" key="1">
    <source>
        <dbReference type="EMBL" id="MBL6457694.1"/>
    </source>
</evidence>
<dbReference type="GO" id="GO:0016787">
    <property type="term" value="F:hydrolase activity"/>
    <property type="evidence" value="ECO:0007669"/>
    <property type="project" value="UniProtKB-KW"/>
</dbReference>
<evidence type="ECO:0000313" key="2">
    <source>
        <dbReference type="Proteomes" id="UP000606490"/>
    </source>
</evidence>
<dbReference type="Gene3D" id="1.10.150.240">
    <property type="entry name" value="Putative phosphatase, domain 2"/>
    <property type="match status" value="1"/>
</dbReference>
<keyword evidence="1" id="KW-0378">Hydrolase</keyword>
<dbReference type="InterPro" id="IPR036412">
    <property type="entry name" value="HAD-like_sf"/>
</dbReference>
<dbReference type="InterPro" id="IPR023198">
    <property type="entry name" value="PGP-like_dom2"/>
</dbReference>
<accession>A0ABS1V7Q4</accession>
<dbReference type="InterPro" id="IPR041492">
    <property type="entry name" value="HAD_2"/>
</dbReference>
<reference evidence="1 2" key="1">
    <citation type="submission" date="2021-01" db="EMBL/GenBank/DDBJ databases">
        <title>Belnapia mucosa sp. nov. and Belnapia arida sp. nov., isolated from the Tabernas Desert (Almeria, Spain).</title>
        <authorList>
            <person name="Molina-Menor E."/>
            <person name="Vidal-Verdu A."/>
            <person name="Calonge A."/>
            <person name="Satari L."/>
            <person name="Pereto Magraner J."/>
            <person name="Porcar Miralles M."/>
        </authorList>
    </citation>
    <scope>NUCLEOTIDE SEQUENCE [LARGE SCALE GENOMIC DNA]</scope>
    <source>
        <strain evidence="1 2">T6</strain>
    </source>
</reference>
<dbReference type="InterPro" id="IPR006439">
    <property type="entry name" value="HAD-SF_hydro_IA"/>
</dbReference>
<dbReference type="PANTHER" id="PTHR43434">
    <property type="entry name" value="PHOSPHOGLYCOLATE PHOSPHATASE"/>
    <property type="match status" value="1"/>
</dbReference>
<dbReference type="SFLD" id="SFLDG01129">
    <property type="entry name" value="C1.5:_HAD__Beta-PGM__Phosphata"/>
    <property type="match status" value="1"/>
</dbReference>
<name>A0ABS1V7Q4_9PROT</name>